<dbReference type="STRING" id="1283841.A0A084QXU7"/>
<dbReference type="InterPro" id="IPR003114">
    <property type="entry name" value="Phox_assoc"/>
</dbReference>
<dbReference type="GO" id="GO:0005770">
    <property type="term" value="C:late endosome"/>
    <property type="evidence" value="ECO:0007669"/>
    <property type="project" value="TreeGrafter"/>
</dbReference>
<dbReference type="SMART" id="SM00313">
    <property type="entry name" value="PXA"/>
    <property type="match status" value="1"/>
</dbReference>
<dbReference type="OMA" id="KEFVYSW"/>
<sequence length="489" mass="53638">AIRYGLTSIPLLRQHELGKREPLALVLPLGALGHDPLLSSSHDAAMTAAAVNRAPTPRPSQSSTTLAASTPGVLPPPSLPAAAAAPSRRQPRAPPADPLSDRVTTALVRRTLCPQQLKADKGRDSQTPIEDLLPPLTSRNDVDLQLYAFLAIILRDFVQSWYGRITTDETFVAEVVHVIAHCTRALEQRFRKLDLESLVLDEIPELLDRHVTAYRIARQPGTRPPLTIEPNEVYHSLHPLPYLHPVPRPDDPVSISAQQANEKDYRQLLVQGVLALLLPTEDLENPCLTSLVGQIFSELIIGNVVANKAAQPWLLLEAICILCNVIGRKRKAESIVPEVEANHNHGKPVHEFFVSAIQLVIHIFTTIRFLVLTIAMSSSLPPRSSSIDGKVGAENHYERELHQPSHHPGSAAVKTPVLAFRIWACIGNLIELDLRMPWLSGLFSLIQHGAIHGPGRLASLDSSLDRQRASGLISSPRMRLKSLDLAGLQ</sequence>
<comment type="subcellular location">
    <subcellularLocation>
        <location evidence="1">Cytoplasm</location>
    </subcellularLocation>
</comment>
<dbReference type="Proteomes" id="UP000028524">
    <property type="component" value="Unassembled WGS sequence"/>
</dbReference>
<dbReference type="GO" id="GO:0045022">
    <property type="term" value="P:early endosome to late endosome transport"/>
    <property type="evidence" value="ECO:0007669"/>
    <property type="project" value="TreeGrafter"/>
</dbReference>
<reference evidence="5 6" key="1">
    <citation type="journal article" date="2014" name="BMC Genomics">
        <title>Comparative genome sequencing reveals chemotype-specific gene clusters in the toxigenic black mold Stachybotrys.</title>
        <authorList>
            <person name="Semeiks J."/>
            <person name="Borek D."/>
            <person name="Otwinowski Z."/>
            <person name="Grishin N.V."/>
        </authorList>
    </citation>
    <scope>NUCLEOTIDE SEQUENCE [LARGE SCALE GENOMIC DNA]</scope>
    <source>
        <strain evidence="5 6">IBT 40285</strain>
    </source>
</reference>
<proteinExistence type="predicted"/>
<dbReference type="PANTHER" id="PTHR22999:SF23">
    <property type="entry name" value="SORTING NEXIN-16"/>
    <property type="match status" value="1"/>
</dbReference>
<dbReference type="AlphaFoldDB" id="A0A084QXU7"/>
<dbReference type="OrthoDB" id="5582218at2759"/>
<dbReference type="GO" id="GO:0035091">
    <property type="term" value="F:phosphatidylinositol binding"/>
    <property type="evidence" value="ECO:0007669"/>
    <property type="project" value="TreeGrafter"/>
</dbReference>
<gene>
    <name evidence="5" type="ORF">S40285_01212</name>
</gene>
<dbReference type="InParanoid" id="A0A084QXU7"/>
<accession>A0A084QXU7</accession>
<dbReference type="HOGENOM" id="CLU_018250_0_0_1"/>
<evidence type="ECO:0000256" key="1">
    <source>
        <dbReference type="ARBA" id="ARBA00004496"/>
    </source>
</evidence>
<dbReference type="PANTHER" id="PTHR22999">
    <property type="entry name" value="PX SERINE/THREONINE KINASE PXK"/>
    <property type="match status" value="1"/>
</dbReference>
<feature type="compositionally biased region" description="Polar residues" evidence="3">
    <location>
        <begin position="59"/>
        <end position="68"/>
    </location>
</feature>
<evidence type="ECO:0000256" key="3">
    <source>
        <dbReference type="SAM" id="MobiDB-lite"/>
    </source>
</evidence>
<dbReference type="PROSITE" id="PS51207">
    <property type="entry name" value="PXA"/>
    <property type="match status" value="1"/>
</dbReference>
<keyword evidence="2" id="KW-0963">Cytoplasm</keyword>
<protein>
    <recommendedName>
        <fullName evidence="4">PXA domain-containing protein</fullName>
    </recommendedName>
</protein>
<evidence type="ECO:0000313" key="6">
    <source>
        <dbReference type="Proteomes" id="UP000028524"/>
    </source>
</evidence>
<name>A0A084QXU7_STAC4</name>
<keyword evidence="6" id="KW-1185">Reference proteome</keyword>
<dbReference type="EMBL" id="KL659708">
    <property type="protein sequence ID" value="KFA68782.1"/>
    <property type="molecule type" value="Genomic_DNA"/>
</dbReference>
<feature type="region of interest" description="Disordered" evidence="3">
    <location>
        <begin position="50"/>
        <end position="101"/>
    </location>
</feature>
<evidence type="ECO:0000313" key="5">
    <source>
        <dbReference type="EMBL" id="KFA68782.1"/>
    </source>
</evidence>
<organism evidence="5 6">
    <name type="scientific">Stachybotrys chlorohalonatus (strain IBT 40285)</name>
    <dbReference type="NCBI Taxonomy" id="1283841"/>
    <lineage>
        <taxon>Eukaryota</taxon>
        <taxon>Fungi</taxon>
        <taxon>Dikarya</taxon>
        <taxon>Ascomycota</taxon>
        <taxon>Pezizomycotina</taxon>
        <taxon>Sordariomycetes</taxon>
        <taxon>Hypocreomycetidae</taxon>
        <taxon>Hypocreales</taxon>
        <taxon>Stachybotryaceae</taxon>
        <taxon>Stachybotrys</taxon>
    </lineage>
</organism>
<evidence type="ECO:0000256" key="2">
    <source>
        <dbReference type="ARBA" id="ARBA00022490"/>
    </source>
</evidence>
<dbReference type="InterPro" id="IPR051837">
    <property type="entry name" value="SortingNexin/PXDomain-PKLike"/>
</dbReference>
<dbReference type="GO" id="GO:0005769">
    <property type="term" value="C:early endosome"/>
    <property type="evidence" value="ECO:0007669"/>
    <property type="project" value="TreeGrafter"/>
</dbReference>
<feature type="domain" description="PXA" evidence="4">
    <location>
        <begin position="139"/>
        <end position="329"/>
    </location>
</feature>
<dbReference type="Pfam" id="PF02194">
    <property type="entry name" value="PXA"/>
    <property type="match status" value="1"/>
</dbReference>
<feature type="non-terminal residue" evidence="5">
    <location>
        <position position="1"/>
    </location>
</feature>
<evidence type="ECO:0000259" key="4">
    <source>
        <dbReference type="PROSITE" id="PS51207"/>
    </source>
</evidence>